<feature type="transmembrane region" description="Helical" evidence="6">
    <location>
        <begin position="124"/>
        <end position="151"/>
    </location>
</feature>
<dbReference type="InterPro" id="IPR047817">
    <property type="entry name" value="ABC2_TM_bact-type"/>
</dbReference>
<keyword evidence="6" id="KW-1003">Cell membrane</keyword>
<keyword evidence="6" id="KW-0813">Transport</keyword>
<feature type="transmembrane region" description="Helical" evidence="6">
    <location>
        <begin position="49"/>
        <end position="69"/>
    </location>
</feature>
<keyword evidence="4 6" id="KW-0472">Membrane</keyword>
<comment type="subcellular location">
    <subcellularLocation>
        <location evidence="6">Cell membrane</location>
        <topology evidence="6">Multi-pass membrane protein</topology>
    </subcellularLocation>
    <subcellularLocation>
        <location evidence="1">Membrane</location>
        <topology evidence="1">Multi-pass membrane protein</topology>
    </subcellularLocation>
</comment>
<dbReference type="Proteomes" id="UP000583800">
    <property type="component" value="Unassembled WGS sequence"/>
</dbReference>
<feature type="domain" description="ABC transmembrane type-2" evidence="7">
    <location>
        <begin position="47"/>
        <end position="267"/>
    </location>
</feature>
<dbReference type="GO" id="GO:0140359">
    <property type="term" value="F:ABC-type transporter activity"/>
    <property type="evidence" value="ECO:0007669"/>
    <property type="project" value="InterPro"/>
</dbReference>
<dbReference type="PROSITE" id="PS51012">
    <property type="entry name" value="ABC_TM2"/>
    <property type="match status" value="1"/>
</dbReference>
<feature type="transmembrane region" description="Helical" evidence="6">
    <location>
        <begin position="186"/>
        <end position="208"/>
    </location>
</feature>
<keyword evidence="5" id="KW-0046">Antibiotic resistance</keyword>
<evidence type="ECO:0000256" key="1">
    <source>
        <dbReference type="ARBA" id="ARBA00004141"/>
    </source>
</evidence>
<feature type="transmembrane region" description="Helical" evidence="6">
    <location>
        <begin position="240"/>
        <end position="260"/>
    </location>
</feature>
<dbReference type="AlphaFoldDB" id="A0A7X0F131"/>
<comment type="caution">
    <text evidence="8">The sequence shown here is derived from an EMBL/GenBank/DDBJ whole genome shotgun (WGS) entry which is preliminary data.</text>
</comment>
<comment type="similarity">
    <text evidence="6">Belongs to the ABC-2 integral membrane protein family.</text>
</comment>
<dbReference type="PIRSF" id="PIRSF006648">
    <property type="entry name" value="DrrB"/>
    <property type="match status" value="1"/>
</dbReference>
<evidence type="ECO:0000256" key="3">
    <source>
        <dbReference type="ARBA" id="ARBA00022989"/>
    </source>
</evidence>
<name>A0A7X0F131_9ACTN</name>
<dbReference type="Pfam" id="PF01061">
    <property type="entry name" value="ABC2_membrane"/>
    <property type="match status" value="1"/>
</dbReference>
<evidence type="ECO:0000256" key="6">
    <source>
        <dbReference type="RuleBase" id="RU361157"/>
    </source>
</evidence>
<dbReference type="InterPro" id="IPR013525">
    <property type="entry name" value="ABC2_TM"/>
</dbReference>
<evidence type="ECO:0000313" key="8">
    <source>
        <dbReference type="EMBL" id="MBB6348440.1"/>
    </source>
</evidence>
<evidence type="ECO:0000313" key="9">
    <source>
        <dbReference type="Proteomes" id="UP000583800"/>
    </source>
</evidence>
<evidence type="ECO:0000259" key="7">
    <source>
        <dbReference type="PROSITE" id="PS51012"/>
    </source>
</evidence>
<evidence type="ECO:0000256" key="2">
    <source>
        <dbReference type="ARBA" id="ARBA00022692"/>
    </source>
</evidence>
<feature type="transmembrane region" description="Helical" evidence="6">
    <location>
        <begin position="81"/>
        <end position="103"/>
    </location>
</feature>
<protein>
    <recommendedName>
        <fullName evidence="6">Transport permease protein</fullName>
    </recommendedName>
</protein>
<gene>
    <name evidence="8" type="ORF">FHU36_004985</name>
</gene>
<dbReference type="RefSeq" id="WP_185086203.1">
    <property type="nucleotide sequence ID" value="NZ_JACHJB010000002.1"/>
</dbReference>
<accession>A0A7X0F131</accession>
<evidence type="ECO:0000256" key="5">
    <source>
        <dbReference type="ARBA" id="ARBA00023251"/>
    </source>
</evidence>
<dbReference type="EMBL" id="JACHJB010000002">
    <property type="protein sequence ID" value="MBB6348440.1"/>
    <property type="molecule type" value="Genomic_DNA"/>
</dbReference>
<dbReference type="InterPro" id="IPR051784">
    <property type="entry name" value="Nod_factor_ABC_transporter"/>
</dbReference>
<keyword evidence="9" id="KW-1185">Reference proteome</keyword>
<feature type="transmembrane region" description="Helical" evidence="6">
    <location>
        <begin position="157"/>
        <end position="179"/>
    </location>
</feature>
<dbReference type="PANTHER" id="PTHR43229">
    <property type="entry name" value="NODULATION PROTEIN J"/>
    <property type="match status" value="1"/>
</dbReference>
<evidence type="ECO:0000256" key="4">
    <source>
        <dbReference type="ARBA" id="ARBA00023136"/>
    </source>
</evidence>
<organism evidence="8 9">
    <name type="scientific">Nonomuraea muscovyensis</name>
    <dbReference type="NCBI Taxonomy" id="1124761"/>
    <lineage>
        <taxon>Bacteria</taxon>
        <taxon>Bacillati</taxon>
        <taxon>Actinomycetota</taxon>
        <taxon>Actinomycetes</taxon>
        <taxon>Streptosporangiales</taxon>
        <taxon>Streptosporangiaceae</taxon>
        <taxon>Nonomuraea</taxon>
    </lineage>
</organism>
<dbReference type="GO" id="GO:0043190">
    <property type="term" value="C:ATP-binding cassette (ABC) transporter complex"/>
    <property type="evidence" value="ECO:0007669"/>
    <property type="project" value="InterPro"/>
</dbReference>
<dbReference type="PANTHER" id="PTHR43229:SF2">
    <property type="entry name" value="NODULATION PROTEIN J"/>
    <property type="match status" value="1"/>
</dbReference>
<keyword evidence="3 6" id="KW-1133">Transmembrane helix</keyword>
<reference evidence="8 9" key="1">
    <citation type="submission" date="2020-08" db="EMBL/GenBank/DDBJ databases">
        <title>Sequencing the genomes of 1000 actinobacteria strains.</title>
        <authorList>
            <person name="Klenk H.-P."/>
        </authorList>
    </citation>
    <scope>NUCLEOTIDE SEQUENCE [LARGE SCALE GENOMIC DNA]</scope>
    <source>
        <strain evidence="8 9">DSM 45913</strain>
    </source>
</reference>
<sequence>MTTPTDPAVPAAPPALDFTPAPGAAPFGRMVLAQAGAEVRATLRNGEQLLLTLIVPVLLLVGFSLAPLIDMGGGSRVAFLTPGVLALAVMSTAFTGQAIATGFERRYGVLKRLGATPLSRAGLLMGKTLAVVAVELLQVVVIVAVALALGWRPQGSFAAAVLLILLGTAAFSGLGLLMAGTLRAEATLAAANLVYLVLLGAGGVMFPLSKFPGSVRPVLELLPISALTGGLRTVLAGGAALPWGALAVLAAWAAVSLGLASRTFRWE</sequence>
<dbReference type="InterPro" id="IPR000412">
    <property type="entry name" value="ABC_2_transport"/>
</dbReference>
<proteinExistence type="inferred from homology"/>
<dbReference type="GO" id="GO:0046677">
    <property type="term" value="P:response to antibiotic"/>
    <property type="evidence" value="ECO:0007669"/>
    <property type="project" value="UniProtKB-KW"/>
</dbReference>
<keyword evidence="2 6" id="KW-0812">Transmembrane</keyword>